<keyword evidence="3" id="KW-0804">Transcription</keyword>
<evidence type="ECO:0000256" key="1">
    <source>
        <dbReference type="ARBA" id="ARBA00023015"/>
    </source>
</evidence>
<dbReference type="RefSeq" id="WP_201427725.1">
    <property type="nucleotide sequence ID" value="NZ_JAEQMG010000099.1"/>
</dbReference>
<dbReference type="SMART" id="SM00342">
    <property type="entry name" value="HTH_ARAC"/>
    <property type="match status" value="1"/>
</dbReference>
<dbReference type="InterPro" id="IPR029441">
    <property type="entry name" value="Cass2"/>
</dbReference>
<dbReference type="PANTHER" id="PTHR47504:SF5">
    <property type="entry name" value="RIGHT ORIGIN-BINDING PROTEIN"/>
    <property type="match status" value="1"/>
</dbReference>
<dbReference type="InterPro" id="IPR020449">
    <property type="entry name" value="Tscrpt_reg_AraC-type_HTH"/>
</dbReference>
<dbReference type="Gene3D" id="3.20.80.10">
    <property type="entry name" value="Regulatory factor, effector binding domain"/>
    <property type="match status" value="1"/>
</dbReference>
<dbReference type="Proteomes" id="UP000633365">
    <property type="component" value="Unassembled WGS sequence"/>
</dbReference>
<dbReference type="EMBL" id="JAEQMG010000099">
    <property type="protein sequence ID" value="MBK6088913.1"/>
    <property type="molecule type" value="Genomic_DNA"/>
</dbReference>
<dbReference type="SUPFAM" id="SSF55136">
    <property type="entry name" value="Probable bacterial effector-binding domain"/>
    <property type="match status" value="1"/>
</dbReference>
<comment type="caution">
    <text evidence="5">The sequence shown here is derived from an EMBL/GenBank/DDBJ whole genome shotgun (WGS) entry which is preliminary data.</text>
</comment>
<dbReference type="PRINTS" id="PR00032">
    <property type="entry name" value="HTHARAC"/>
</dbReference>
<dbReference type="Pfam" id="PF12833">
    <property type="entry name" value="HTH_18"/>
    <property type="match status" value="1"/>
</dbReference>
<dbReference type="Gene3D" id="1.10.10.60">
    <property type="entry name" value="Homeodomain-like"/>
    <property type="match status" value="2"/>
</dbReference>
<feature type="domain" description="HTH araC/xylS-type" evidence="4">
    <location>
        <begin position="8"/>
        <end position="106"/>
    </location>
</feature>
<dbReference type="PANTHER" id="PTHR47504">
    <property type="entry name" value="RIGHT ORIGIN-BINDING PROTEIN"/>
    <property type="match status" value="1"/>
</dbReference>
<dbReference type="AlphaFoldDB" id="A0A934WS39"/>
<sequence>MDWIKGIQRALDYTEAHLTEEIDYDAVAKEAYSSSFHFQRVFSIMCGFTLGDYIRMRRLSLAADELVHSDEKVIDIALKYGYETPESFTRAFSRFHGITPTEARKGGTVKSFSRLSVKLILTGGTEMDYRIEKPGAIKVICKREAVHKPETGAGTPDITGFWTKCGQDGTMQKICGYIPEKPRLAGLLGICFSLETNGDVFPYGIGAEYNGAPVDGDLEVIELPEYTYAVFPFKGKMPETFIETYRKIVSDFFPSSDRYEYAAGVEIEVYPSDKTDDPNYAGEIWIAVNEK</sequence>
<dbReference type="InterPro" id="IPR009057">
    <property type="entry name" value="Homeodomain-like_sf"/>
</dbReference>
<dbReference type="SMART" id="SM00871">
    <property type="entry name" value="AraC_E_bind"/>
    <property type="match status" value="1"/>
</dbReference>
<dbReference type="GO" id="GO:0003700">
    <property type="term" value="F:DNA-binding transcription factor activity"/>
    <property type="evidence" value="ECO:0007669"/>
    <property type="project" value="InterPro"/>
</dbReference>
<dbReference type="GO" id="GO:0043565">
    <property type="term" value="F:sequence-specific DNA binding"/>
    <property type="evidence" value="ECO:0007669"/>
    <property type="project" value="InterPro"/>
</dbReference>
<dbReference type="InterPro" id="IPR018060">
    <property type="entry name" value="HTH_AraC"/>
</dbReference>
<protein>
    <submittedName>
        <fullName evidence="5">AraC family transcriptional regulator</fullName>
    </submittedName>
</protein>
<dbReference type="InterPro" id="IPR011256">
    <property type="entry name" value="Reg_factor_effector_dom_sf"/>
</dbReference>
<dbReference type="PROSITE" id="PS01124">
    <property type="entry name" value="HTH_ARAC_FAMILY_2"/>
    <property type="match status" value="1"/>
</dbReference>
<evidence type="ECO:0000313" key="5">
    <source>
        <dbReference type="EMBL" id="MBK6088913.1"/>
    </source>
</evidence>
<dbReference type="PROSITE" id="PS00041">
    <property type="entry name" value="HTH_ARAC_FAMILY_1"/>
    <property type="match status" value="1"/>
</dbReference>
<keyword evidence="2" id="KW-0238">DNA-binding</keyword>
<dbReference type="InterPro" id="IPR010499">
    <property type="entry name" value="AraC_E-bd"/>
</dbReference>
<dbReference type="SUPFAM" id="SSF46689">
    <property type="entry name" value="Homeodomain-like"/>
    <property type="match status" value="2"/>
</dbReference>
<evidence type="ECO:0000313" key="6">
    <source>
        <dbReference type="Proteomes" id="UP000633365"/>
    </source>
</evidence>
<proteinExistence type="predicted"/>
<keyword evidence="6" id="KW-1185">Reference proteome</keyword>
<organism evidence="5 6">
    <name type="scientific">Ruminococcus difficilis</name>
    <dbReference type="NCBI Taxonomy" id="2763069"/>
    <lineage>
        <taxon>Bacteria</taxon>
        <taxon>Bacillati</taxon>
        <taxon>Bacillota</taxon>
        <taxon>Clostridia</taxon>
        <taxon>Eubacteriales</taxon>
        <taxon>Oscillospiraceae</taxon>
        <taxon>Ruminococcus</taxon>
    </lineage>
</organism>
<gene>
    <name evidence="5" type="ORF">JKK62_09690</name>
</gene>
<keyword evidence="1" id="KW-0805">Transcription regulation</keyword>
<dbReference type="Pfam" id="PF14526">
    <property type="entry name" value="Cass2"/>
    <property type="match status" value="1"/>
</dbReference>
<dbReference type="InterPro" id="IPR050959">
    <property type="entry name" value="MarA-like"/>
</dbReference>
<name>A0A934WS39_9FIRM</name>
<accession>A0A934WS39</accession>
<evidence type="ECO:0000256" key="2">
    <source>
        <dbReference type="ARBA" id="ARBA00023125"/>
    </source>
</evidence>
<evidence type="ECO:0000256" key="3">
    <source>
        <dbReference type="ARBA" id="ARBA00023163"/>
    </source>
</evidence>
<dbReference type="InterPro" id="IPR018062">
    <property type="entry name" value="HTH_AraC-typ_CS"/>
</dbReference>
<reference evidence="5" key="1">
    <citation type="submission" date="2021-01" db="EMBL/GenBank/DDBJ databases">
        <title>Genome public.</title>
        <authorList>
            <person name="Liu C."/>
            <person name="Sun Q."/>
        </authorList>
    </citation>
    <scope>NUCLEOTIDE SEQUENCE</scope>
    <source>
        <strain evidence="5">M6</strain>
    </source>
</reference>
<evidence type="ECO:0000259" key="4">
    <source>
        <dbReference type="PROSITE" id="PS01124"/>
    </source>
</evidence>